<organism evidence="1">
    <name type="scientific">Cyanothece sp. (strain PCC 7425 / ATCC 29141)</name>
    <dbReference type="NCBI Taxonomy" id="395961"/>
    <lineage>
        <taxon>Bacteria</taxon>
        <taxon>Bacillati</taxon>
        <taxon>Cyanobacteriota</taxon>
        <taxon>Cyanophyceae</taxon>
        <taxon>Gomontiellales</taxon>
        <taxon>Cyanothecaceae</taxon>
        <taxon>Cyanothece</taxon>
    </lineage>
</organism>
<dbReference type="eggNOG" id="COG1359">
    <property type="taxonomic scope" value="Bacteria"/>
</dbReference>
<sequence length="103" mass="11709">MSAQDRCCSIVPYFKIHHDQLGAFKQLCERLVEKTSSEPKFLYYGFCFNDNLAHCREGYADATGVLSHLENVSSLLEEALQISDLVRLEIHGPEAELHKLRSP</sequence>
<dbReference type="HOGENOM" id="CLU_166217_0_0_3"/>
<evidence type="ECO:0008006" key="2">
    <source>
        <dbReference type="Google" id="ProtNLM"/>
    </source>
</evidence>
<proteinExistence type="predicted"/>
<evidence type="ECO:0000313" key="1">
    <source>
        <dbReference type="EMBL" id="ACL43114.1"/>
    </source>
</evidence>
<gene>
    <name evidence="1" type="ordered locus">Cyan7425_0727</name>
</gene>
<dbReference type="KEGG" id="cyn:Cyan7425_0727"/>
<protein>
    <recommendedName>
        <fullName evidence="2">ABM domain-containing protein</fullName>
    </recommendedName>
</protein>
<name>B8HVT6_CYAP4</name>
<accession>B8HVT6</accession>
<dbReference type="AlphaFoldDB" id="B8HVT6"/>
<reference evidence="1" key="1">
    <citation type="submission" date="2009-01" db="EMBL/GenBank/DDBJ databases">
        <title>Complete sequence of chromosome Cyanothece sp. PCC 7425.</title>
        <authorList>
            <consortium name="US DOE Joint Genome Institute"/>
            <person name="Lucas S."/>
            <person name="Copeland A."/>
            <person name="Lapidus A."/>
            <person name="Glavina del Rio T."/>
            <person name="Dalin E."/>
            <person name="Tice H."/>
            <person name="Bruce D."/>
            <person name="Goodwin L."/>
            <person name="Pitluck S."/>
            <person name="Sims D."/>
            <person name="Meineke L."/>
            <person name="Brettin T."/>
            <person name="Detter J.C."/>
            <person name="Han C."/>
            <person name="Larimer F."/>
            <person name="Land M."/>
            <person name="Hauser L."/>
            <person name="Kyrpides N."/>
            <person name="Ovchinnikova G."/>
            <person name="Liberton M."/>
            <person name="Stoeckel J."/>
            <person name="Banerjee A."/>
            <person name="Singh A."/>
            <person name="Page L."/>
            <person name="Sato H."/>
            <person name="Zhao L."/>
            <person name="Sherman L."/>
            <person name="Pakrasi H."/>
            <person name="Richardson P."/>
        </authorList>
    </citation>
    <scope>NUCLEOTIDE SEQUENCE</scope>
    <source>
        <strain evidence="1">PCC 7425</strain>
    </source>
</reference>
<dbReference type="EMBL" id="CP001344">
    <property type="protein sequence ID" value="ACL43114.1"/>
    <property type="molecule type" value="Genomic_DNA"/>
</dbReference>